<dbReference type="GO" id="GO:0008270">
    <property type="term" value="F:zinc ion binding"/>
    <property type="evidence" value="ECO:0007669"/>
    <property type="project" value="InterPro"/>
</dbReference>
<dbReference type="GO" id="GO:0000981">
    <property type="term" value="F:DNA-binding transcription factor activity, RNA polymerase II-specific"/>
    <property type="evidence" value="ECO:0007669"/>
    <property type="project" value="InterPro"/>
</dbReference>
<dbReference type="AlphaFoldDB" id="A0A067MBK8"/>
<evidence type="ECO:0000256" key="7">
    <source>
        <dbReference type="SAM" id="MobiDB-lite"/>
    </source>
</evidence>
<dbReference type="GO" id="GO:0003677">
    <property type="term" value="F:DNA binding"/>
    <property type="evidence" value="ECO:0007669"/>
    <property type="project" value="InterPro"/>
</dbReference>
<dbReference type="SUPFAM" id="SSF57701">
    <property type="entry name" value="Zn2/Cys6 DNA-binding domain"/>
    <property type="match status" value="1"/>
</dbReference>
<evidence type="ECO:0000256" key="6">
    <source>
        <dbReference type="SAM" id="Coils"/>
    </source>
</evidence>
<dbReference type="InterPro" id="IPR007219">
    <property type="entry name" value="XnlR_reg_dom"/>
</dbReference>
<evidence type="ECO:0000256" key="5">
    <source>
        <dbReference type="ARBA" id="ARBA00023242"/>
    </source>
</evidence>
<dbReference type="SMART" id="SM00066">
    <property type="entry name" value="GAL4"/>
    <property type="match status" value="1"/>
</dbReference>
<dbReference type="PANTHER" id="PTHR47338">
    <property type="entry name" value="ZN(II)2CYS6 TRANSCRIPTION FACTOR (EUROFUNG)-RELATED"/>
    <property type="match status" value="1"/>
</dbReference>
<keyword evidence="2" id="KW-0479">Metal-binding</keyword>
<keyword evidence="5" id="KW-0539">Nucleus</keyword>
<evidence type="ECO:0000259" key="8">
    <source>
        <dbReference type="PROSITE" id="PS50048"/>
    </source>
</evidence>
<dbReference type="InterPro" id="IPR001138">
    <property type="entry name" value="Zn2Cys6_DnaBD"/>
</dbReference>
<proteinExistence type="predicted"/>
<dbReference type="GO" id="GO:0006351">
    <property type="term" value="P:DNA-templated transcription"/>
    <property type="evidence" value="ECO:0007669"/>
    <property type="project" value="InterPro"/>
</dbReference>
<keyword evidence="3" id="KW-0805">Transcription regulation</keyword>
<keyword evidence="6" id="KW-0175">Coiled coil</keyword>
<dbReference type="CDD" id="cd12148">
    <property type="entry name" value="fungal_TF_MHR"/>
    <property type="match status" value="1"/>
</dbReference>
<evidence type="ECO:0000256" key="3">
    <source>
        <dbReference type="ARBA" id="ARBA00023015"/>
    </source>
</evidence>
<dbReference type="CDD" id="cd00067">
    <property type="entry name" value="GAL4"/>
    <property type="match status" value="1"/>
</dbReference>
<dbReference type="Pfam" id="PF04082">
    <property type="entry name" value="Fungal_trans"/>
    <property type="match status" value="1"/>
</dbReference>
<dbReference type="STRING" id="930990.A0A067MBK8"/>
<keyword evidence="4" id="KW-0804">Transcription</keyword>
<dbReference type="Proteomes" id="UP000027195">
    <property type="component" value="Unassembled WGS sequence"/>
</dbReference>
<feature type="compositionally biased region" description="Polar residues" evidence="7">
    <location>
        <begin position="1"/>
        <end position="17"/>
    </location>
</feature>
<dbReference type="InterPro" id="IPR050815">
    <property type="entry name" value="TF_fung"/>
</dbReference>
<feature type="domain" description="Zn(2)-C6 fungal-type" evidence="8">
    <location>
        <begin position="22"/>
        <end position="63"/>
    </location>
</feature>
<dbReference type="GO" id="GO:0005634">
    <property type="term" value="C:nucleus"/>
    <property type="evidence" value="ECO:0007669"/>
    <property type="project" value="UniProtKB-SubCell"/>
</dbReference>
<evidence type="ECO:0000313" key="9">
    <source>
        <dbReference type="EMBL" id="KDQ09247.1"/>
    </source>
</evidence>
<organism evidence="9 10">
    <name type="scientific">Botryobasidium botryosum (strain FD-172 SS1)</name>
    <dbReference type="NCBI Taxonomy" id="930990"/>
    <lineage>
        <taxon>Eukaryota</taxon>
        <taxon>Fungi</taxon>
        <taxon>Dikarya</taxon>
        <taxon>Basidiomycota</taxon>
        <taxon>Agaricomycotina</taxon>
        <taxon>Agaricomycetes</taxon>
        <taxon>Cantharellales</taxon>
        <taxon>Botryobasidiaceae</taxon>
        <taxon>Botryobasidium</taxon>
    </lineage>
</organism>
<feature type="region of interest" description="Disordered" evidence="7">
    <location>
        <begin position="91"/>
        <end position="133"/>
    </location>
</feature>
<evidence type="ECO:0000313" key="10">
    <source>
        <dbReference type="Proteomes" id="UP000027195"/>
    </source>
</evidence>
<name>A0A067MBK8_BOTB1</name>
<comment type="subcellular location">
    <subcellularLocation>
        <location evidence="1">Nucleus</location>
    </subcellularLocation>
</comment>
<feature type="compositionally biased region" description="Low complexity" evidence="7">
    <location>
        <begin position="97"/>
        <end position="118"/>
    </location>
</feature>
<sequence length="674" mass="74475">MPRTPKTSSASSAQNSLRRNQACHRCRRRKLKCDAQKPCSTCVRSQALAANAGGDPETIECTYDDTLSQIDELKAEVERLRLRNKELETRMSQKDVGSSFPFATTSSTPSGTPGPSGSDHALGNSAQSSSSSDDAWLRGVMDSTLTPIPLASTMQDTSCGSPDPLLEILYPAWPTRLPSPPLLDHLVEVFITSHPYAAYLLHRPTFAYRVSLGPTSPQFPSTALLHAICSIASLYSTYIPSLPEALAKPPPKEGFLSKDRHYNESFGTQHAEFSREAGVADASTGEKLFELFQAILVQTWWAQAMSRSAYIWTGSGMAIRYAVPLGLNKSKDNDYLGAKDPMGDFFPPPVDTIEAEQRVQSFWLAYSCEKTIAPTGQYASSIDDEDVSQILPTRLANYESGVVPLEPRQLISTPNYLTVHPPQHTDSFGLYVKAITLLSKIRVFNGRYRRHHDTDPIDPRDTAEFKKLDGLISAFQHSFPKEFRSPLPSDSSQTGMKFDMPLYVTHTMAYYAVISLHEYHGDFGPEKCQSAGKLVTAARSILDLVHLVCTSSFSLHLLDPILPFYWFSAVKILAKLMKGKLIYGFIDDANAIMAEIDVIKLALLQMGERLPVGNRYASMIDDFFNPEMAPPGSEWSSLSRGLSTAEVHEVADPANLYHGLSTGHDVTMVDLYEH</sequence>
<dbReference type="PANTHER" id="PTHR47338:SF29">
    <property type="entry name" value="ZN(2)-C6 FUNGAL-TYPE DOMAIN-CONTAINING PROTEIN"/>
    <property type="match status" value="1"/>
</dbReference>
<accession>A0A067MBK8</accession>
<protein>
    <recommendedName>
        <fullName evidence="8">Zn(2)-C6 fungal-type domain-containing protein</fullName>
    </recommendedName>
</protein>
<feature type="coiled-coil region" evidence="6">
    <location>
        <begin position="63"/>
        <end position="90"/>
    </location>
</feature>
<gene>
    <name evidence="9" type="ORF">BOTBODRAFT_37155</name>
</gene>
<dbReference type="Gene3D" id="4.10.240.10">
    <property type="entry name" value="Zn(2)-C6 fungal-type DNA-binding domain"/>
    <property type="match status" value="1"/>
</dbReference>
<dbReference type="Pfam" id="PF00172">
    <property type="entry name" value="Zn_clus"/>
    <property type="match status" value="1"/>
</dbReference>
<evidence type="ECO:0000256" key="1">
    <source>
        <dbReference type="ARBA" id="ARBA00004123"/>
    </source>
</evidence>
<dbReference type="OrthoDB" id="39175at2759"/>
<reference evidence="10" key="1">
    <citation type="journal article" date="2014" name="Proc. Natl. Acad. Sci. U.S.A.">
        <title>Extensive sampling of basidiomycete genomes demonstrates inadequacy of the white-rot/brown-rot paradigm for wood decay fungi.</title>
        <authorList>
            <person name="Riley R."/>
            <person name="Salamov A.A."/>
            <person name="Brown D.W."/>
            <person name="Nagy L.G."/>
            <person name="Floudas D."/>
            <person name="Held B.W."/>
            <person name="Levasseur A."/>
            <person name="Lombard V."/>
            <person name="Morin E."/>
            <person name="Otillar R."/>
            <person name="Lindquist E.A."/>
            <person name="Sun H."/>
            <person name="LaButti K.M."/>
            <person name="Schmutz J."/>
            <person name="Jabbour D."/>
            <person name="Luo H."/>
            <person name="Baker S.E."/>
            <person name="Pisabarro A.G."/>
            <person name="Walton J.D."/>
            <person name="Blanchette R.A."/>
            <person name="Henrissat B."/>
            <person name="Martin F."/>
            <person name="Cullen D."/>
            <person name="Hibbett D.S."/>
            <person name="Grigoriev I.V."/>
        </authorList>
    </citation>
    <scope>NUCLEOTIDE SEQUENCE [LARGE SCALE GENOMIC DNA]</scope>
    <source>
        <strain evidence="10">FD-172 SS1</strain>
    </source>
</reference>
<dbReference type="HOGENOM" id="CLU_009416_1_0_1"/>
<dbReference type="PROSITE" id="PS50048">
    <property type="entry name" value="ZN2_CY6_FUNGAL_2"/>
    <property type="match status" value="1"/>
</dbReference>
<evidence type="ECO:0000256" key="2">
    <source>
        <dbReference type="ARBA" id="ARBA00022723"/>
    </source>
</evidence>
<dbReference type="EMBL" id="KL198080">
    <property type="protein sequence ID" value="KDQ09247.1"/>
    <property type="molecule type" value="Genomic_DNA"/>
</dbReference>
<keyword evidence="10" id="KW-1185">Reference proteome</keyword>
<dbReference type="InParanoid" id="A0A067MBK8"/>
<evidence type="ECO:0000256" key="4">
    <source>
        <dbReference type="ARBA" id="ARBA00023163"/>
    </source>
</evidence>
<dbReference type="InterPro" id="IPR036864">
    <property type="entry name" value="Zn2-C6_fun-type_DNA-bd_sf"/>
</dbReference>
<feature type="region of interest" description="Disordered" evidence="7">
    <location>
        <begin position="1"/>
        <end position="21"/>
    </location>
</feature>